<comment type="caution">
    <text evidence="7">The sequence shown here is derived from an EMBL/GenBank/DDBJ whole genome shotgun (WGS) entry which is preliminary data.</text>
</comment>
<evidence type="ECO:0000256" key="4">
    <source>
        <dbReference type="ARBA" id="ARBA00022989"/>
    </source>
</evidence>
<keyword evidence="4 6" id="KW-1133">Transmembrane helix</keyword>
<evidence type="ECO:0000256" key="2">
    <source>
        <dbReference type="ARBA" id="ARBA00022448"/>
    </source>
</evidence>
<comment type="subcellular location">
    <subcellularLocation>
        <location evidence="1">Membrane</location>
        <topology evidence="1">Multi-pass membrane protein</topology>
    </subcellularLocation>
</comment>
<accession>A0AA38X7Z9</accession>
<proteinExistence type="predicted"/>
<dbReference type="Gene3D" id="1.20.1740.10">
    <property type="entry name" value="Amino acid/polyamine transporter I"/>
    <property type="match status" value="1"/>
</dbReference>
<dbReference type="GO" id="GO:0016020">
    <property type="term" value="C:membrane"/>
    <property type="evidence" value="ECO:0007669"/>
    <property type="project" value="UniProtKB-SubCell"/>
</dbReference>
<reference evidence="7" key="1">
    <citation type="submission" date="2022-10" db="EMBL/GenBank/DDBJ databases">
        <title>Culturing micro-colonial fungi from biological soil crusts in the Mojave desert and describing Neophaeococcomyces mojavensis, and introducing the new genera and species Taxawa tesnikishii.</title>
        <authorList>
            <person name="Kurbessoian T."/>
            <person name="Stajich J.E."/>
        </authorList>
    </citation>
    <scope>NUCLEOTIDE SEQUENCE</scope>
    <source>
        <strain evidence="7">TK_41</strain>
    </source>
</reference>
<dbReference type="GO" id="GO:0022857">
    <property type="term" value="F:transmembrane transporter activity"/>
    <property type="evidence" value="ECO:0007669"/>
    <property type="project" value="InterPro"/>
</dbReference>
<dbReference type="EMBL" id="JAPDRK010000010">
    <property type="protein sequence ID" value="KAJ9608557.1"/>
    <property type="molecule type" value="Genomic_DNA"/>
</dbReference>
<evidence type="ECO:0000256" key="6">
    <source>
        <dbReference type="SAM" id="Phobius"/>
    </source>
</evidence>
<keyword evidence="3 6" id="KW-0812">Transmembrane</keyword>
<feature type="transmembrane region" description="Helical" evidence="6">
    <location>
        <begin position="193"/>
        <end position="216"/>
    </location>
</feature>
<dbReference type="PIRSF" id="PIRSF006060">
    <property type="entry name" value="AA_transporter"/>
    <property type="match status" value="1"/>
</dbReference>
<sequence length="382" mass="41445">MGWQVFLASVCFMQGGIIQGLIALNNPDYVFRPYHTTLLTIGAIVFAIVFNTLLAKKLPLMEGAVLILHVVGFFAIVIPLWIMAPRGNASTVLFGFSNNGGWQSTGLSAMIGLSTPLTALVGYDCSVHMAEEIHDAGITLPRVIVWSVNGNALLGFLMAVTLIFTLGDVDSVLNTQTRQPFIQLFYNATRSRAGTSVMTAIVVVMLNACCVSEVATASRQLWSFARDGGLPGSSWLSVVPTGWNIPIRSVAISVLVTTVLACINLGSTTALNAINSLGGVSVLASYIITIGCLVHRRLTGRPLPSRRWSLGRYGLGINIVALCFLVPLFFFEFWPLARPVTAVNMNWASLMFGVTIMFALFWYAVKGRHQYSGPVVHVKREE</sequence>
<dbReference type="Pfam" id="PF13520">
    <property type="entry name" value="AA_permease_2"/>
    <property type="match status" value="1"/>
</dbReference>
<evidence type="ECO:0000256" key="1">
    <source>
        <dbReference type="ARBA" id="ARBA00004141"/>
    </source>
</evidence>
<protein>
    <submittedName>
        <fullName evidence="7">Uncharacterized protein</fullName>
    </submittedName>
</protein>
<dbReference type="PANTHER" id="PTHR45649">
    <property type="entry name" value="AMINO-ACID PERMEASE BAT1"/>
    <property type="match status" value="1"/>
</dbReference>
<evidence type="ECO:0000256" key="5">
    <source>
        <dbReference type="ARBA" id="ARBA00023136"/>
    </source>
</evidence>
<feature type="transmembrane region" description="Helical" evidence="6">
    <location>
        <begin position="346"/>
        <end position="365"/>
    </location>
</feature>
<evidence type="ECO:0000256" key="3">
    <source>
        <dbReference type="ARBA" id="ARBA00022692"/>
    </source>
</evidence>
<organism evidence="7 8">
    <name type="scientific">Cladophialophora chaetospira</name>
    <dbReference type="NCBI Taxonomy" id="386627"/>
    <lineage>
        <taxon>Eukaryota</taxon>
        <taxon>Fungi</taxon>
        <taxon>Dikarya</taxon>
        <taxon>Ascomycota</taxon>
        <taxon>Pezizomycotina</taxon>
        <taxon>Eurotiomycetes</taxon>
        <taxon>Chaetothyriomycetidae</taxon>
        <taxon>Chaetothyriales</taxon>
        <taxon>Herpotrichiellaceae</taxon>
        <taxon>Cladophialophora</taxon>
    </lineage>
</organism>
<feature type="transmembrane region" description="Helical" evidence="6">
    <location>
        <begin position="66"/>
        <end position="84"/>
    </location>
</feature>
<keyword evidence="2" id="KW-0813">Transport</keyword>
<dbReference type="InterPro" id="IPR002293">
    <property type="entry name" value="AA/rel_permease1"/>
</dbReference>
<feature type="transmembrane region" description="Helical" evidence="6">
    <location>
        <begin position="143"/>
        <end position="166"/>
    </location>
</feature>
<feature type="transmembrane region" description="Helical" evidence="6">
    <location>
        <begin position="273"/>
        <end position="294"/>
    </location>
</feature>
<feature type="transmembrane region" description="Helical" evidence="6">
    <location>
        <begin position="250"/>
        <end position="267"/>
    </location>
</feature>
<feature type="transmembrane region" description="Helical" evidence="6">
    <location>
        <begin position="36"/>
        <end position="54"/>
    </location>
</feature>
<keyword evidence="5 6" id="KW-0472">Membrane</keyword>
<keyword evidence="8" id="KW-1185">Reference proteome</keyword>
<evidence type="ECO:0000313" key="7">
    <source>
        <dbReference type="EMBL" id="KAJ9608557.1"/>
    </source>
</evidence>
<feature type="transmembrane region" description="Helical" evidence="6">
    <location>
        <begin position="315"/>
        <end position="334"/>
    </location>
</feature>
<evidence type="ECO:0000313" key="8">
    <source>
        <dbReference type="Proteomes" id="UP001172673"/>
    </source>
</evidence>
<dbReference type="AlphaFoldDB" id="A0AA38X7Z9"/>
<name>A0AA38X7Z9_9EURO</name>
<dbReference type="Proteomes" id="UP001172673">
    <property type="component" value="Unassembled WGS sequence"/>
</dbReference>
<feature type="transmembrane region" description="Helical" evidence="6">
    <location>
        <begin position="104"/>
        <end position="123"/>
    </location>
</feature>
<dbReference type="PANTHER" id="PTHR45649:SF41">
    <property type="entry name" value="TRANSPORTER, PUTATIVE (EUROFUNG)-RELATED"/>
    <property type="match status" value="1"/>
</dbReference>
<gene>
    <name evidence="7" type="ORF">H2200_007545</name>
</gene>